<dbReference type="Proteomes" id="UP000016412">
    <property type="component" value="Unassembled WGS sequence"/>
</dbReference>
<keyword evidence="3" id="KW-1133">Transmembrane helix</keyword>
<dbReference type="EMBL" id="AVQI01000080">
    <property type="protein sequence ID" value="ERJ98528.1"/>
    <property type="molecule type" value="Genomic_DNA"/>
</dbReference>
<keyword evidence="2" id="KW-1003">Cell membrane</keyword>
<comment type="caution">
    <text evidence="4">The sequence shown here is derived from an EMBL/GenBank/DDBJ whole genome shotgun (WGS) entry which is preliminary data.</text>
</comment>
<feature type="transmembrane region" description="Helical" evidence="3">
    <location>
        <begin position="149"/>
        <end position="170"/>
    </location>
</feature>
<comment type="similarity">
    <text evidence="1 2">Belongs to the BioY family.</text>
</comment>
<keyword evidence="3" id="KW-0812">Transmembrane</keyword>
<name>U2MGZ9_TRESO</name>
<feature type="transmembrane region" description="Helical" evidence="3">
    <location>
        <begin position="41"/>
        <end position="67"/>
    </location>
</feature>
<evidence type="ECO:0000313" key="6">
    <source>
        <dbReference type="Proteomes" id="UP000016412"/>
    </source>
</evidence>
<evidence type="ECO:0000256" key="2">
    <source>
        <dbReference type="PIRNR" id="PIRNR016661"/>
    </source>
</evidence>
<organism evidence="4 6">
    <name type="scientific">Treponema socranskii subsp. socranskii VPI DR56BR1116 = ATCC 35536</name>
    <dbReference type="NCBI Taxonomy" id="1125725"/>
    <lineage>
        <taxon>Bacteria</taxon>
        <taxon>Pseudomonadati</taxon>
        <taxon>Spirochaetota</taxon>
        <taxon>Spirochaetia</taxon>
        <taxon>Spirochaetales</taxon>
        <taxon>Treponemataceae</taxon>
        <taxon>Treponema</taxon>
    </lineage>
</organism>
<evidence type="ECO:0000256" key="3">
    <source>
        <dbReference type="SAM" id="Phobius"/>
    </source>
</evidence>
<dbReference type="AlphaFoldDB" id="U2MGZ9"/>
<dbReference type="RefSeq" id="WP_021331189.1">
    <property type="nucleotide sequence ID" value="NZ_AUZJ01000056.1"/>
</dbReference>
<evidence type="ECO:0000313" key="4">
    <source>
        <dbReference type="EMBL" id="ERF59844.1"/>
    </source>
</evidence>
<dbReference type="eggNOG" id="COG1268">
    <property type="taxonomic scope" value="Bacteria"/>
</dbReference>
<dbReference type="OrthoDB" id="360536at2"/>
<dbReference type="GO" id="GO:0005886">
    <property type="term" value="C:plasma membrane"/>
    <property type="evidence" value="ECO:0007669"/>
    <property type="project" value="UniProtKB-SubCell"/>
</dbReference>
<gene>
    <name evidence="5" type="ORF">HMPREF0860_0204</name>
    <name evidence="4" type="ORF">HMPREF1325_0520</name>
</gene>
<dbReference type="InterPro" id="IPR003784">
    <property type="entry name" value="BioY"/>
</dbReference>
<accession>U2MGZ9</accession>
<reference evidence="6 7" key="1">
    <citation type="submission" date="2013-08" db="EMBL/GenBank/DDBJ databases">
        <authorList>
            <person name="Durkin A.S."/>
            <person name="Haft D.R."/>
            <person name="McCorrison J."/>
            <person name="Torralba M."/>
            <person name="Gillis M."/>
            <person name="Haft D.H."/>
            <person name="Methe B."/>
            <person name="Sutton G."/>
            <person name="Nelson K.E."/>
        </authorList>
    </citation>
    <scope>NUCLEOTIDE SEQUENCE [LARGE SCALE GENOMIC DNA]</scope>
    <source>
        <strain evidence="5 7">ATCC 35536</strain>
        <strain evidence="4 6">VPI DR56BR1116</strain>
    </source>
</reference>
<dbReference type="Pfam" id="PF02632">
    <property type="entry name" value="BioY"/>
    <property type="match status" value="1"/>
</dbReference>
<dbReference type="PATRIC" id="fig|1125725.3.peg.2201"/>
<keyword evidence="2 3" id="KW-0472">Membrane</keyword>
<dbReference type="PANTHER" id="PTHR34295">
    <property type="entry name" value="BIOTIN TRANSPORTER BIOY"/>
    <property type="match status" value="1"/>
</dbReference>
<proteinExistence type="inferred from homology"/>
<evidence type="ECO:0000313" key="7">
    <source>
        <dbReference type="Proteomes" id="UP000016646"/>
    </source>
</evidence>
<comment type="subcellular location">
    <subcellularLocation>
        <location evidence="2">Cell membrane</location>
        <topology evidence="2">Multi-pass membrane protein</topology>
    </subcellularLocation>
</comment>
<dbReference type="GO" id="GO:0015225">
    <property type="term" value="F:biotin transmembrane transporter activity"/>
    <property type="evidence" value="ECO:0007669"/>
    <property type="project" value="UniProtKB-UniRule"/>
</dbReference>
<evidence type="ECO:0000313" key="5">
    <source>
        <dbReference type="EMBL" id="ERJ98528.1"/>
    </source>
</evidence>
<keyword evidence="2" id="KW-0813">Transport</keyword>
<feature type="transmembrane region" description="Helical" evidence="3">
    <location>
        <begin position="79"/>
        <end position="103"/>
    </location>
</feature>
<dbReference type="PIRSF" id="PIRSF016661">
    <property type="entry name" value="BioY"/>
    <property type="match status" value="1"/>
</dbReference>
<evidence type="ECO:0000256" key="1">
    <source>
        <dbReference type="ARBA" id="ARBA00010692"/>
    </source>
</evidence>
<dbReference type="Gene3D" id="1.10.1760.20">
    <property type="match status" value="1"/>
</dbReference>
<dbReference type="EMBL" id="AUZJ01000056">
    <property type="protein sequence ID" value="ERF59844.1"/>
    <property type="molecule type" value="Genomic_DNA"/>
</dbReference>
<feature type="transmembrane region" description="Helical" evidence="3">
    <location>
        <begin position="124"/>
        <end position="143"/>
    </location>
</feature>
<dbReference type="PANTHER" id="PTHR34295:SF1">
    <property type="entry name" value="BIOTIN TRANSPORTER BIOY"/>
    <property type="match status" value="1"/>
</dbReference>
<keyword evidence="7" id="KW-1185">Reference proteome</keyword>
<feature type="transmembrane region" description="Helical" evidence="3">
    <location>
        <begin position="6"/>
        <end position="29"/>
    </location>
</feature>
<dbReference type="STRING" id="1125725.HMPREF1325_0520"/>
<dbReference type="Proteomes" id="UP000016646">
    <property type="component" value="Unassembled WGS sequence"/>
</dbReference>
<protein>
    <recommendedName>
        <fullName evidence="2">Biotin transporter</fullName>
    </recommendedName>
</protein>
<sequence>MKINNTRFIFIVLFAAIICAGCFIAVPIGPGGIPIVMQNMFAVLAALTLGGFGGFFSALLFVAAGALGLPVFSGGAGGIARLLGPTGGFLIGYILAALAAGCIARKPRAGEKAFSAKNIVKLSLASLAGFTLIYVPGILRFMQLTHRSFSASIAACLIPFIPGDLIKLVLSVPLAAKLRTAAARYFTDKSE</sequence>